<feature type="region of interest" description="Disordered" evidence="1">
    <location>
        <begin position="1"/>
        <end position="44"/>
    </location>
</feature>
<keyword evidence="2" id="KW-0472">Membrane</keyword>
<gene>
    <name evidence="3" type="ORF">S7711_10790</name>
</gene>
<organism evidence="3 4">
    <name type="scientific">Stachybotrys chartarum (strain CBS 109288 / IBT 7711)</name>
    <name type="common">Toxic black mold</name>
    <name type="synonym">Stilbospora chartarum</name>
    <dbReference type="NCBI Taxonomy" id="1280523"/>
    <lineage>
        <taxon>Eukaryota</taxon>
        <taxon>Fungi</taxon>
        <taxon>Dikarya</taxon>
        <taxon>Ascomycota</taxon>
        <taxon>Pezizomycotina</taxon>
        <taxon>Sordariomycetes</taxon>
        <taxon>Hypocreomycetidae</taxon>
        <taxon>Hypocreales</taxon>
        <taxon>Stachybotryaceae</taxon>
        <taxon>Stachybotrys</taxon>
    </lineage>
</organism>
<keyword evidence="4" id="KW-1185">Reference proteome</keyword>
<reference evidence="3 4" key="1">
    <citation type="journal article" date="2014" name="BMC Genomics">
        <title>Comparative genome sequencing reveals chemotype-specific gene clusters in the toxigenic black mold Stachybotrys.</title>
        <authorList>
            <person name="Semeiks J."/>
            <person name="Borek D."/>
            <person name="Otwinowski Z."/>
            <person name="Grishin N.V."/>
        </authorList>
    </citation>
    <scope>NUCLEOTIDE SEQUENCE [LARGE SCALE GENOMIC DNA]</scope>
    <source>
        <strain evidence="4">CBS 109288 / IBT 7711</strain>
    </source>
</reference>
<protein>
    <submittedName>
        <fullName evidence="3">Uncharacterized protein</fullName>
    </submittedName>
</protein>
<dbReference type="AlphaFoldDB" id="A0A084AQV7"/>
<sequence length="334" mass="36556">MGPTLPTNDESPEAPGNDMIVFDDGHNIEDGLDTGSEHTFSSEPAEDEYMFESKCYWLYHFVHGYLVEEDDAIHRAPDLDAASEHFSEHTVSSEPAEDVNSDTASEHTFLSERVEDEYMFEWKCYLLYHFVHGSLGEKDGPMVPISDWSPALSDPSISSEEEPAVHPVAPASTVLSDSSSSSEEEPPAHPAAPASPDPSVSSFWSKEEAPAHPVLPASPGLSGSSFWSEEDVTPFRPSEMYAFLYCLSQFHVQPISNSRAPSSLTHTLASNEAMAVPFSRPTFARDLDIQIDHDRSDQECSPSSTGFFKNTIVKTLAITAAAATVIGVGSWLFF</sequence>
<dbReference type="Proteomes" id="UP000028045">
    <property type="component" value="Unassembled WGS sequence"/>
</dbReference>
<accession>A0A084AQV7</accession>
<feature type="region of interest" description="Disordered" evidence="1">
    <location>
        <begin position="84"/>
        <end position="104"/>
    </location>
</feature>
<evidence type="ECO:0000313" key="3">
    <source>
        <dbReference type="EMBL" id="KEY67686.1"/>
    </source>
</evidence>
<feature type="compositionally biased region" description="Low complexity" evidence="1">
    <location>
        <begin position="169"/>
        <end position="181"/>
    </location>
</feature>
<evidence type="ECO:0000256" key="2">
    <source>
        <dbReference type="SAM" id="Phobius"/>
    </source>
</evidence>
<name>A0A084AQV7_STACB</name>
<keyword evidence="2" id="KW-0812">Transmembrane</keyword>
<feature type="transmembrane region" description="Helical" evidence="2">
    <location>
        <begin position="312"/>
        <end position="333"/>
    </location>
</feature>
<proteinExistence type="predicted"/>
<evidence type="ECO:0000313" key="4">
    <source>
        <dbReference type="Proteomes" id="UP000028045"/>
    </source>
</evidence>
<feature type="region of interest" description="Disordered" evidence="1">
    <location>
        <begin position="151"/>
        <end position="206"/>
    </location>
</feature>
<keyword evidence="2" id="KW-1133">Transmembrane helix</keyword>
<evidence type="ECO:0000256" key="1">
    <source>
        <dbReference type="SAM" id="MobiDB-lite"/>
    </source>
</evidence>
<dbReference type="EMBL" id="KL648605">
    <property type="protein sequence ID" value="KEY67686.1"/>
    <property type="molecule type" value="Genomic_DNA"/>
</dbReference>
<dbReference type="HOGENOM" id="CLU_832020_0_0_1"/>